<dbReference type="Proteomes" id="UP000541332">
    <property type="component" value="Unassembled WGS sequence"/>
</dbReference>
<dbReference type="SUPFAM" id="SSF103473">
    <property type="entry name" value="MFS general substrate transporter"/>
    <property type="match status" value="1"/>
</dbReference>
<evidence type="ECO:0000313" key="8">
    <source>
        <dbReference type="EMBL" id="NXW91357.1"/>
    </source>
</evidence>
<dbReference type="Gene3D" id="1.20.1250.20">
    <property type="entry name" value="MFS general substrate transporter like domains"/>
    <property type="match status" value="2"/>
</dbReference>
<feature type="non-terminal residue" evidence="8">
    <location>
        <position position="1"/>
    </location>
</feature>
<evidence type="ECO:0000256" key="2">
    <source>
        <dbReference type="ARBA" id="ARBA00009598"/>
    </source>
</evidence>
<feature type="domain" description="Major facilitator superfamily (MFS) profile" evidence="7">
    <location>
        <begin position="13"/>
        <end position="428"/>
    </location>
</feature>
<comment type="caution">
    <text evidence="8">The sequence shown here is derived from an EMBL/GenBank/DDBJ whole genome shotgun (WGS) entry which is preliminary data.</text>
</comment>
<evidence type="ECO:0000256" key="6">
    <source>
        <dbReference type="SAM" id="Phobius"/>
    </source>
</evidence>
<evidence type="ECO:0000256" key="1">
    <source>
        <dbReference type="ARBA" id="ARBA00004127"/>
    </source>
</evidence>
<feature type="transmembrane region" description="Helical" evidence="6">
    <location>
        <begin position="168"/>
        <end position="187"/>
    </location>
</feature>
<dbReference type="EMBL" id="VWYH01008005">
    <property type="protein sequence ID" value="NXW91357.1"/>
    <property type="molecule type" value="Genomic_DNA"/>
</dbReference>
<proteinExistence type="inferred from homology"/>
<feature type="transmembrane region" description="Helical" evidence="6">
    <location>
        <begin position="79"/>
        <end position="109"/>
    </location>
</feature>
<dbReference type="AlphaFoldDB" id="A0A7L4FWZ8"/>
<keyword evidence="3 6" id="KW-0812">Transmembrane</keyword>
<sequence length="428" mass="45907">MAGGGYGRYRAVIFGAMFVGYTLYYFNRKTFSFVMPAVMAEVPLGKDDLGLITSSQAAAYAVSKFISGVVSDRASARGLFAAGLLMVGLVNVLFARSAGVAAFAGLWFLNGLAQGLGWPPCAKILRKWFEPSQFGTWWAILSASMNLAGGLGPIVAALVSLHYDWRTTLSFSGFFCVVVSFVCLILIKNEPSDVGLPNIEPGAKKGKKGSSSDNSTLTELLLSPYLWVLSTGYLVVFGVKTCCTDWGQLFLIQERGQSMLVGSSYMSALEIGGLVGSIAAGFLSDRAVARVGLSSYGNPRHALLLSMMAGMCASMFLFRVTVTGDSPQVTHTAGTARPWVEKTSVVFLLYVQNQVLAGVTEMLKLVFGLIFFTVGGFLAGLPFSTIAKHYSWATAFWVAEVTCAGSTVVFFLLRNIRTKMGHVPKKAD</sequence>
<dbReference type="PROSITE" id="PS00942">
    <property type="entry name" value="GLPT"/>
    <property type="match status" value="1"/>
</dbReference>
<evidence type="ECO:0000256" key="5">
    <source>
        <dbReference type="ARBA" id="ARBA00023136"/>
    </source>
</evidence>
<dbReference type="PIRSF" id="PIRSF002808">
    <property type="entry name" value="Hexose_phosphate_transp"/>
    <property type="match status" value="1"/>
</dbReference>
<dbReference type="OrthoDB" id="3639251at2759"/>
<feature type="transmembrane region" description="Helical" evidence="6">
    <location>
        <begin position="137"/>
        <end position="161"/>
    </location>
</feature>
<feature type="transmembrane region" description="Helical" evidence="6">
    <location>
        <begin position="6"/>
        <end position="26"/>
    </location>
</feature>
<dbReference type="FunFam" id="1.20.1250.20:FF:000111">
    <property type="entry name" value="Solute carrier family 37 member 4"/>
    <property type="match status" value="1"/>
</dbReference>
<dbReference type="InterPro" id="IPR036259">
    <property type="entry name" value="MFS_trans_sf"/>
</dbReference>
<protein>
    <submittedName>
        <fullName evidence="8">G6PT1 protein</fullName>
    </submittedName>
</protein>
<dbReference type="InterPro" id="IPR020846">
    <property type="entry name" value="MFS_dom"/>
</dbReference>
<feature type="transmembrane region" description="Helical" evidence="6">
    <location>
        <begin position="303"/>
        <end position="322"/>
    </location>
</feature>
<name>A0A7L4FWZ8_9COLU</name>
<evidence type="ECO:0000313" key="9">
    <source>
        <dbReference type="Proteomes" id="UP000541332"/>
    </source>
</evidence>
<dbReference type="GO" id="GO:0005789">
    <property type="term" value="C:endoplasmic reticulum membrane"/>
    <property type="evidence" value="ECO:0007669"/>
    <property type="project" value="TreeGrafter"/>
</dbReference>
<feature type="transmembrane region" description="Helical" evidence="6">
    <location>
        <begin position="225"/>
        <end position="243"/>
    </location>
</feature>
<comment type="similarity">
    <text evidence="2">Belongs to the major facilitator superfamily. Organophosphate:Pi antiporter (OPA) (TC 2.A.1.4) family.</text>
</comment>
<reference evidence="8 9" key="1">
    <citation type="submission" date="2020-02" db="EMBL/GenBank/DDBJ databases">
        <title>Bird 10,000 Genomes (B10K) Project - Family phase.</title>
        <authorList>
            <person name="Zhang G."/>
        </authorList>
    </citation>
    <scope>NUCLEOTIDE SEQUENCE [LARGE SCALE GENOMIC DNA]</scope>
    <source>
        <strain evidence="8">B10K-DU-006-06</strain>
    </source>
</reference>
<feature type="transmembrane region" description="Helical" evidence="6">
    <location>
        <begin position="390"/>
        <end position="413"/>
    </location>
</feature>
<feature type="transmembrane region" description="Helical" evidence="6">
    <location>
        <begin position="365"/>
        <end position="384"/>
    </location>
</feature>
<keyword evidence="4 6" id="KW-1133">Transmembrane helix</keyword>
<gene>
    <name evidence="8" type="primary">Slc37a4</name>
    <name evidence="8" type="ORF">ALOBEC_R03530</name>
</gene>
<keyword evidence="5 6" id="KW-0472">Membrane</keyword>
<dbReference type="GO" id="GO:0035435">
    <property type="term" value="P:phosphate ion transmembrane transport"/>
    <property type="evidence" value="ECO:0007669"/>
    <property type="project" value="TreeGrafter"/>
</dbReference>
<dbReference type="PROSITE" id="PS50850">
    <property type="entry name" value="MFS"/>
    <property type="match status" value="1"/>
</dbReference>
<dbReference type="InterPro" id="IPR011701">
    <property type="entry name" value="MFS"/>
</dbReference>
<comment type="subcellular location">
    <subcellularLocation>
        <location evidence="1">Endomembrane system</location>
        <topology evidence="1">Multi-pass membrane protein</topology>
    </subcellularLocation>
</comment>
<evidence type="ECO:0000259" key="7">
    <source>
        <dbReference type="PROSITE" id="PS50850"/>
    </source>
</evidence>
<dbReference type="PANTHER" id="PTHR43826">
    <property type="entry name" value="GLUCOSE-6-PHOSPHATE EXCHANGER SLC37A4"/>
    <property type="match status" value="1"/>
</dbReference>
<dbReference type="PANTHER" id="PTHR43826:SF3">
    <property type="entry name" value="GLUCOSE-6-PHOSPHATE EXCHANGER SLC37A4"/>
    <property type="match status" value="1"/>
</dbReference>
<accession>A0A7L4FWZ8</accession>
<dbReference type="GO" id="GO:0061513">
    <property type="term" value="F:glucose 6-phosphate:phosphate antiporter activity"/>
    <property type="evidence" value="ECO:0007669"/>
    <property type="project" value="TreeGrafter"/>
</dbReference>
<evidence type="ECO:0000256" key="3">
    <source>
        <dbReference type="ARBA" id="ARBA00022692"/>
    </source>
</evidence>
<dbReference type="CDD" id="cd17343">
    <property type="entry name" value="MFS_SLC37A4"/>
    <property type="match status" value="1"/>
</dbReference>
<dbReference type="InterPro" id="IPR051337">
    <property type="entry name" value="OPA_Antiporter"/>
</dbReference>
<keyword evidence="9" id="KW-1185">Reference proteome</keyword>
<feature type="non-terminal residue" evidence="8">
    <location>
        <position position="428"/>
    </location>
</feature>
<dbReference type="Pfam" id="PF07690">
    <property type="entry name" value="MFS_1"/>
    <property type="match status" value="1"/>
</dbReference>
<dbReference type="InterPro" id="IPR000849">
    <property type="entry name" value="Sugar_P_transporter"/>
</dbReference>
<organism evidence="8 9">
    <name type="scientific">Pampusana beccarii</name>
    <name type="common">Western bronze ground-dove</name>
    <dbReference type="NCBI Taxonomy" id="2953425"/>
    <lineage>
        <taxon>Eukaryota</taxon>
        <taxon>Metazoa</taxon>
        <taxon>Chordata</taxon>
        <taxon>Craniata</taxon>
        <taxon>Vertebrata</taxon>
        <taxon>Euteleostomi</taxon>
        <taxon>Archelosauria</taxon>
        <taxon>Archosauria</taxon>
        <taxon>Dinosauria</taxon>
        <taxon>Saurischia</taxon>
        <taxon>Theropoda</taxon>
        <taxon>Coelurosauria</taxon>
        <taxon>Aves</taxon>
        <taxon>Neognathae</taxon>
        <taxon>Neoaves</taxon>
        <taxon>Columbimorphae</taxon>
        <taxon>Columbiformes</taxon>
        <taxon>Columbidae</taxon>
        <taxon>Pampusana</taxon>
    </lineage>
</organism>
<evidence type="ECO:0000256" key="4">
    <source>
        <dbReference type="ARBA" id="ARBA00022989"/>
    </source>
</evidence>
<feature type="transmembrane region" description="Helical" evidence="6">
    <location>
        <begin position="264"/>
        <end position="283"/>
    </location>
</feature>
<dbReference type="InterPro" id="IPR021159">
    <property type="entry name" value="Sugar-P_transporter_CS"/>
</dbReference>